<dbReference type="AlphaFoldDB" id="A0A1G8HPK9"/>
<gene>
    <name evidence="1" type="ORF">SAMN04488136_1588</name>
</gene>
<name>A0A1G8HPK9_9VIBR</name>
<evidence type="ECO:0000313" key="2">
    <source>
        <dbReference type="Proteomes" id="UP000198854"/>
    </source>
</evidence>
<organism evidence="1 2">
    <name type="scientific">Vibrio xiamenensis</name>
    <dbReference type="NCBI Taxonomy" id="861298"/>
    <lineage>
        <taxon>Bacteria</taxon>
        <taxon>Pseudomonadati</taxon>
        <taxon>Pseudomonadota</taxon>
        <taxon>Gammaproteobacteria</taxon>
        <taxon>Vibrionales</taxon>
        <taxon>Vibrionaceae</taxon>
        <taxon>Vibrio</taxon>
    </lineage>
</organism>
<evidence type="ECO:0000313" key="1">
    <source>
        <dbReference type="EMBL" id="SDI08512.1"/>
    </source>
</evidence>
<dbReference type="OrthoDB" id="8595864at2"/>
<dbReference type="Proteomes" id="UP000198854">
    <property type="component" value="Unassembled WGS sequence"/>
</dbReference>
<keyword evidence="2" id="KW-1185">Reference proteome</keyword>
<accession>A0A1G8HPK9</accession>
<dbReference type="STRING" id="861298.SAMN04488136_1588"/>
<sequence>MKRRESDNRLSAIMTRHIKCYLESTGIATEKFARERVIPALIAAGELTEPTTEVEKWYKSQSRRLVRYIDGENHPAINWIFPLIYSLPAEYQQPLKNELCGALGSFFVALTAMAPRSQNHDTRSHLPQMAKEWGDILIQSNPAMDGVFSADDDPVELMNYANEITECIGILMAELGAIYRATGIEPASVKAYRNSTLFD</sequence>
<protein>
    <submittedName>
        <fullName evidence="1">Uncharacterized protein</fullName>
    </submittedName>
</protein>
<dbReference type="RefSeq" id="WP_093279517.1">
    <property type="nucleotide sequence ID" value="NZ_FNDD01000058.1"/>
</dbReference>
<proteinExistence type="predicted"/>
<reference evidence="1 2" key="1">
    <citation type="submission" date="2016-10" db="EMBL/GenBank/DDBJ databases">
        <authorList>
            <person name="de Groot N.N."/>
        </authorList>
    </citation>
    <scope>NUCLEOTIDE SEQUENCE [LARGE SCALE GENOMIC DNA]</scope>
    <source>
        <strain evidence="1 2">CGMCC 1.10228</strain>
    </source>
</reference>
<dbReference type="EMBL" id="FNDD01000058">
    <property type="protein sequence ID" value="SDI08512.1"/>
    <property type="molecule type" value="Genomic_DNA"/>
</dbReference>